<dbReference type="GO" id="GO:0032161">
    <property type="term" value="C:cleavage apparatus septin structure"/>
    <property type="evidence" value="ECO:0007669"/>
    <property type="project" value="UniProtKB-ARBA"/>
</dbReference>
<dbReference type="GO" id="GO:0005525">
    <property type="term" value="F:GTP binding"/>
    <property type="evidence" value="ECO:0007669"/>
    <property type="project" value="UniProtKB-KW"/>
</dbReference>
<evidence type="ECO:0000256" key="2">
    <source>
        <dbReference type="ARBA" id="ARBA00022741"/>
    </source>
</evidence>
<dbReference type="GO" id="GO:0000281">
    <property type="term" value="P:mitotic cytokinesis"/>
    <property type="evidence" value="ECO:0007669"/>
    <property type="project" value="UniProtKB-ARBA"/>
</dbReference>
<evidence type="ECO:0000256" key="5">
    <source>
        <dbReference type="ARBA" id="ARBA00023306"/>
    </source>
</evidence>
<dbReference type="InterPro" id="IPR016491">
    <property type="entry name" value="Septin"/>
</dbReference>
<keyword evidence="5" id="KW-0131">Cell cycle</keyword>
<organism evidence="9 10">
    <name type="scientific">Zancudomyces culisetae</name>
    <name type="common">Gut fungus</name>
    <name type="synonym">Smittium culisetae</name>
    <dbReference type="NCBI Taxonomy" id="1213189"/>
    <lineage>
        <taxon>Eukaryota</taxon>
        <taxon>Fungi</taxon>
        <taxon>Fungi incertae sedis</taxon>
        <taxon>Zoopagomycota</taxon>
        <taxon>Kickxellomycotina</taxon>
        <taxon>Harpellomycetes</taxon>
        <taxon>Harpellales</taxon>
        <taxon>Legeriomycetaceae</taxon>
        <taxon>Zancudomyces</taxon>
    </lineage>
</organism>
<dbReference type="Gene3D" id="3.40.50.300">
    <property type="entry name" value="P-loop containing nucleotide triphosphate hydrolases"/>
    <property type="match status" value="1"/>
</dbReference>
<evidence type="ECO:0000256" key="7">
    <source>
        <dbReference type="SAM" id="MobiDB-lite"/>
    </source>
</evidence>
<comment type="caution">
    <text evidence="9">The sequence shown here is derived from an EMBL/GenBank/DDBJ whole genome shotgun (WGS) entry which is preliminary data.</text>
</comment>
<evidence type="ECO:0000313" key="9">
    <source>
        <dbReference type="EMBL" id="OMH84480.1"/>
    </source>
</evidence>
<dbReference type="InterPro" id="IPR030379">
    <property type="entry name" value="G_SEPTIN_dom"/>
</dbReference>
<gene>
    <name evidence="9" type="ORF">AX774_g2000</name>
</gene>
<keyword evidence="4 6" id="KW-0342">GTP-binding</keyword>
<evidence type="ECO:0000256" key="3">
    <source>
        <dbReference type="ARBA" id="ARBA00023054"/>
    </source>
</evidence>
<name>A0A1R1PU42_ZANCU</name>
<dbReference type="AlphaFoldDB" id="A0A1R1PU42"/>
<dbReference type="OrthoDB" id="416553at2759"/>
<dbReference type="PROSITE" id="PS51719">
    <property type="entry name" value="G_SEPTIN"/>
    <property type="match status" value="1"/>
</dbReference>
<keyword evidence="1 9" id="KW-0132">Cell division</keyword>
<dbReference type="InterPro" id="IPR027417">
    <property type="entry name" value="P-loop_NTPase"/>
</dbReference>
<evidence type="ECO:0000313" key="10">
    <source>
        <dbReference type="Proteomes" id="UP000188320"/>
    </source>
</evidence>
<dbReference type="CDD" id="cd01850">
    <property type="entry name" value="CDC_Septin"/>
    <property type="match status" value="1"/>
</dbReference>
<keyword evidence="3" id="KW-0175">Coiled coil</keyword>
<sequence>MEASNQKKKLQGYVGFANLPNQVHRKSIKRGFTFTLMVVGEAGIGKSTLINTLFETKIFPIKEETVVDAQTGVEITSMGAEIQEGGVKLRLTVVDTPGFGNSINNEENWKPILENIESRFDAFLGQENRVIKNKITDNRIDALIYFIKPTGHSLRAIDIEFMKRLHTKVNLIPVIPKSDTLTQDELTGFKSRVMADINYHQIQIFKPNWDPLDDAETVADCKDMLAKIPFAVIGSDKSYENDSGKTVRGRKYPWGLIEVDNESHNDFVKLRRMLICTHMNELKDATDTVLYENHRSQKLFTMGHVQDNTVFREYNPAAYLEEERRLHDLKMQKMEAEMNAVFQQKVQEKETKLKQSEEELYARHKEMKVNLEKQRIELEEKKKKLMSTNRPVTPIDKKQKRGLFSL</sequence>
<feature type="region of interest" description="Disordered" evidence="7">
    <location>
        <begin position="381"/>
        <end position="406"/>
    </location>
</feature>
<evidence type="ECO:0000256" key="4">
    <source>
        <dbReference type="ARBA" id="ARBA00023134"/>
    </source>
</evidence>
<keyword evidence="10" id="KW-1185">Reference proteome</keyword>
<dbReference type="FunFam" id="3.40.50.300:FF:000162">
    <property type="entry name" value="septin-7 isoform X1"/>
    <property type="match status" value="1"/>
</dbReference>
<dbReference type="EMBL" id="LSSK01000190">
    <property type="protein sequence ID" value="OMH84480.1"/>
    <property type="molecule type" value="Genomic_DNA"/>
</dbReference>
<dbReference type="PANTHER" id="PTHR18884">
    <property type="entry name" value="SEPTIN"/>
    <property type="match status" value="1"/>
</dbReference>
<dbReference type="Proteomes" id="UP000188320">
    <property type="component" value="Unassembled WGS sequence"/>
</dbReference>
<reference evidence="10" key="1">
    <citation type="submission" date="2017-01" db="EMBL/GenBank/DDBJ databases">
        <authorList>
            <person name="Wang Y."/>
            <person name="White M."/>
            <person name="Kvist S."/>
            <person name="Moncalvo J.-M."/>
        </authorList>
    </citation>
    <scope>NUCLEOTIDE SEQUENCE [LARGE SCALE GENOMIC DNA]</scope>
    <source>
        <strain evidence="10">COL-18-3</strain>
    </source>
</reference>
<dbReference type="SUPFAM" id="SSF52540">
    <property type="entry name" value="P-loop containing nucleoside triphosphate hydrolases"/>
    <property type="match status" value="1"/>
</dbReference>
<comment type="similarity">
    <text evidence="6">Belongs to the TRAFAC class TrmE-Era-EngA-EngB-Septin-like GTPase superfamily. Septin GTPase family.</text>
</comment>
<accession>A0A1R1PU42</accession>
<evidence type="ECO:0000259" key="8">
    <source>
        <dbReference type="PROSITE" id="PS51719"/>
    </source>
</evidence>
<proteinExistence type="inferred from homology"/>
<protein>
    <submittedName>
        <fullName evidence="9">Cell division control protein 3</fullName>
    </submittedName>
</protein>
<evidence type="ECO:0000256" key="6">
    <source>
        <dbReference type="RuleBase" id="RU004560"/>
    </source>
</evidence>
<keyword evidence="2 6" id="KW-0547">Nucleotide-binding</keyword>
<dbReference type="Pfam" id="PF00735">
    <property type="entry name" value="Septin"/>
    <property type="match status" value="1"/>
</dbReference>
<dbReference type="PIRSF" id="PIRSF006698">
    <property type="entry name" value="Septin"/>
    <property type="match status" value="1"/>
</dbReference>
<dbReference type="GO" id="GO:0031105">
    <property type="term" value="C:septin complex"/>
    <property type="evidence" value="ECO:0007669"/>
    <property type="project" value="UniProtKB-ARBA"/>
</dbReference>
<evidence type="ECO:0000256" key="1">
    <source>
        <dbReference type="ARBA" id="ARBA00022618"/>
    </source>
</evidence>
<feature type="domain" description="Septin-type G" evidence="8">
    <location>
        <begin position="30"/>
        <end position="301"/>
    </location>
</feature>